<feature type="region of interest" description="Disordered" evidence="1">
    <location>
        <begin position="1"/>
        <end position="68"/>
    </location>
</feature>
<feature type="region of interest" description="Disordered" evidence="1">
    <location>
        <begin position="111"/>
        <end position="136"/>
    </location>
</feature>
<proteinExistence type="predicted"/>
<evidence type="ECO:0000313" key="3">
    <source>
        <dbReference type="EMBL" id="KIK00691.1"/>
    </source>
</evidence>
<accession>A0A0C9X6K5</accession>
<evidence type="ECO:0000256" key="2">
    <source>
        <dbReference type="SAM" id="Phobius"/>
    </source>
</evidence>
<dbReference type="AlphaFoldDB" id="A0A0C9X6K5"/>
<keyword evidence="2" id="KW-0812">Transmembrane</keyword>
<sequence>MTTTTRLPTPTTSHKRRRPPTDEAARPNDEGPKTNTNDASTPERTQATTGPGAMSLTATWQPNDEQRPKFVVRRRSLFKNTTDDEGTRLTTRDEEVFLFKNTTVDEGTRLTTRDDEAATRRTRGDDDTAQQRDNDAGWRWHGGVGFEDCQANGVTDRRWAWTALSMLAGIFTGGSLLPSFICIPVIVYIVKINESF</sequence>
<evidence type="ECO:0000313" key="4">
    <source>
        <dbReference type="Proteomes" id="UP000054477"/>
    </source>
</evidence>
<reference evidence="3 4" key="1">
    <citation type="submission" date="2014-04" db="EMBL/GenBank/DDBJ databases">
        <authorList>
            <consortium name="DOE Joint Genome Institute"/>
            <person name="Kuo A."/>
            <person name="Kohler A."/>
            <person name="Nagy L.G."/>
            <person name="Floudas D."/>
            <person name="Copeland A."/>
            <person name="Barry K.W."/>
            <person name="Cichocki N."/>
            <person name="Veneault-Fourrey C."/>
            <person name="LaButti K."/>
            <person name="Lindquist E.A."/>
            <person name="Lipzen A."/>
            <person name="Lundell T."/>
            <person name="Morin E."/>
            <person name="Murat C."/>
            <person name="Sun H."/>
            <person name="Tunlid A."/>
            <person name="Henrissat B."/>
            <person name="Grigoriev I.V."/>
            <person name="Hibbett D.S."/>
            <person name="Martin F."/>
            <person name="Nordberg H.P."/>
            <person name="Cantor M.N."/>
            <person name="Hua S.X."/>
        </authorList>
    </citation>
    <scope>NUCLEOTIDE SEQUENCE [LARGE SCALE GENOMIC DNA]</scope>
    <source>
        <strain evidence="3 4">LaAM-08-1</strain>
    </source>
</reference>
<dbReference type="HOGENOM" id="CLU_1390450_0_0_1"/>
<organism evidence="3 4">
    <name type="scientific">Laccaria amethystina LaAM-08-1</name>
    <dbReference type="NCBI Taxonomy" id="1095629"/>
    <lineage>
        <taxon>Eukaryota</taxon>
        <taxon>Fungi</taxon>
        <taxon>Dikarya</taxon>
        <taxon>Basidiomycota</taxon>
        <taxon>Agaricomycotina</taxon>
        <taxon>Agaricomycetes</taxon>
        <taxon>Agaricomycetidae</taxon>
        <taxon>Agaricales</taxon>
        <taxon>Agaricineae</taxon>
        <taxon>Hydnangiaceae</taxon>
        <taxon>Laccaria</taxon>
    </lineage>
</organism>
<evidence type="ECO:0000256" key="1">
    <source>
        <dbReference type="SAM" id="MobiDB-lite"/>
    </source>
</evidence>
<name>A0A0C9X6K5_9AGAR</name>
<protein>
    <submittedName>
        <fullName evidence="3">Unplaced genomic scaffold K443scaffold_85, whole genome shotgun sequence</fullName>
    </submittedName>
</protein>
<feature type="compositionally biased region" description="Low complexity" evidence="1">
    <location>
        <begin position="1"/>
        <end position="12"/>
    </location>
</feature>
<feature type="compositionally biased region" description="Polar residues" evidence="1">
    <location>
        <begin position="33"/>
        <end position="49"/>
    </location>
</feature>
<keyword evidence="4" id="KW-1185">Reference proteome</keyword>
<feature type="transmembrane region" description="Helical" evidence="2">
    <location>
        <begin position="159"/>
        <end position="190"/>
    </location>
</feature>
<keyword evidence="2" id="KW-1133">Transmembrane helix</keyword>
<keyword evidence="2" id="KW-0472">Membrane</keyword>
<reference evidence="4" key="2">
    <citation type="submission" date="2015-01" db="EMBL/GenBank/DDBJ databases">
        <title>Evolutionary Origins and Diversification of the Mycorrhizal Mutualists.</title>
        <authorList>
            <consortium name="DOE Joint Genome Institute"/>
            <consortium name="Mycorrhizal Genomics Consortium"/>
            <person name="Kohler A."/>
            <person name="Kuo A."/>
            <person name="Nagy L.G."/>
            <person name="Floudas D."/>
            <person name="Copeland A."/>
            <person name="Barry K.W."/>
            <person name="Cichocki N."/>
            <person name="Veneault-Fourrey C."/>
            <person name="LaButti K."/>
            <person name="Lindquist E.A."/>
            <person name="Lipzen A."/>
            <person name="Lundell T."/>
            <person name="Morin E."/>
            <person name="Murat C."/>
            <person name="Riley R."/>
            <person name="Ohm R."/>
            <person name="Sun H."/>
            <person name="Tunlid A."/>
            <person name="Henrissat B."/>
            <person name="Grigoriev I.V."/>
            <person name="Hibbett D.S."/>
            <person name="Martin F."/>
        </authorList>
    </citation>
    <scope>NUCLEOTIDE SEQUENCE [LARGE SCALE GENOMIC DNA]</scope>
    <source>
        <strain evidence="4">LaAM-08-1</strain>
    </source>
</reference>
<gene>
    <name evidence="3" type="ORF">K443DRAFT_7457</name>
</gene>
<dbReference type="Proteomes" id="UP000054477">
    <property type="component" value="Unassembled WGS sequence"/>
</dbReference>
<feature type="compositionally biased region" description="Basic and acidic residues" evidence="1">
    <location>
        <begin position="19"/>
        <end position="32"/>
    </location>
</feature>
<dbReference type="EMBL" id="KN838620">
    <property type="protein sequence ID" value="KIK00691.1"/>
    <property type="molecule type" value="Genomic_DNA"/>
</dbReference>